<evidence type="ECO:0000256" key="1">
    <source>
        <dbReference type="SAM" id="MobiDB-lite"/>
    </source>
</evidence>
<protein>
    <submittedName>
        <fullName evidence="2">Uncharacterized protein</fullName>
    </submittedName>
</protein>
<gene>
    <name evidence="2" type="ORF">LCGC14_1144850</name>
</gene>
<name>A0A0F9Q2U1_9ZZZZ</name>
<proteinExistence type="predicted"/>
<feature type="region of interest" description="Disordered" evidence="1">
    <location>
        <begin position="79"/>
        <end position="117"/>
    </location>
</feature>
<sequence length="117" mass="12967">MYAPKERAAKLLAVGDSMPEVAKAVGKTEKTVKLWLLDPEFCELLRKNASGAALRHLVGYLAGENEDKERAMVALALLRMSRPNPTPRDGPRRRDTEDETDVDGFSEDQLKRLTGGD</sequence>
<organism evidence="2">
    <name type="scientific">marine sediment metagenome</name>
    <dbReference type="NCBI Taxonomy" id="412755"/>
    <lineage>
        <taxon>unclassified sequences</taxon>
        <taxon>metagenomes</taxon>
        <taxon>ecological metagenomes</taxon>
    </lineage>
</organism>
<comment type="caution">
    <text evidence="2">The sequence shown here is derived from an EMBL/GenBank/DDBJ whole genome shotgun (WGS) entry which is preliminary data.</text>
</comment>
<evidence type="ECO:0000313" key="2">
    <source>
        <dbReference type="EMBL" id="KKM99737.1"/>
    </source>
</evidence>
<accession>A0A0F9Q2U1</accession>
<dbReference type="AlphaFoldDB" id="A0A0F9Q2U1"/>
<dbReference type="EMBL" id="LAZR01005462">
    <property type="protein sequence ID" value="KKM99737.1"/>
    <property type="molecule type" value="Genomic_DNA"/>
</dbReference>
<feature type="compositionally biased region" description="Acidic residues" evidence="1">
    <location>
        <begin position="97"/>
        <end position="106"/>
    </location>
</feature>
<reference evidence="2" key="1">
    <citation type="journal article" date="2015" name="Nature">
        <title>Complex archaea that bridge the gap between prokaryotes and eukaryotes.</title>
        <authorList>
            <person name="Spang A."/>
            <person name="Saw J.H."/>
            <person name="Jorgensen S.L."/>
            <person name="Zaremba-Niedzwiedzka K."/>
            <person name="Martijn J."/>
            <person name="Lind A.E."/>
            <person name="van Eijk R."/>
            <person name="Schleper C."/>
            <person name="Guy L."/>
            <person name="Ettema T.J."/>
        </authorList>
    </citation>
    <scope>NUCLEOTIDE SEQUENCE</scope>
</reference>